<evidence type="ECO:0000313" key="1">
    <source>
        <dbReference type="EMBL" id="AZI56138.1"/>
    </source>
</evidence>
<sequence length="129" mass="14667">MHKDYLGSVLAITDESGNIVEQRHYDAWGQFTHLKVGNGAIITDKDAILNLSKDLIIDRGYTSHEHLNEVGLIHMNGRLYDPALRRFLIYSCSNFVVKKVHTKFSNTNSYYFRTSSIILSSLLSGSVFR</sequence>
<dbReference type="AlphaFoldDB" id="A0A3G8ZFZ3"/>
<dbReference type="Gene3D" id="2.180.10.10">
    <property type="entry name" value="RHS repeat-associated core"/>
    <property type="match status" value="1"/>
</dbReference>
<protein>
    <recommendedName>
        <fullName evidence="3">RHS repeat protein</fullName>
    </recommendedName>
</protein>
<name>A0A3G8ZFZ3_9FLAO</name>
<evidence type="ECO:0000313" key="2">
    <source>
        <dbReference type="Proteomes" id="UP000272316"/>
    </source>
</evidence>
<dbReference type="KEGG" id="eva:EIB75_13105"/>
<dbReference type="Proteomes" id="UP000272316">
    <property type="component" value="Chromosome"/>
</dbReference>
<dbReference type="RefSeq" id="WP_124986920.1">
    <property type="nucleotide sequence ID" value="NZ_CP034160.1"/>
</dbReference>
<reference evidence="2" key="1">
    <citation type="submission" date="2018-11" db="EMBL/GenBank/DDBJ databases">
        <title>Proposal to divide the Flavobacteriaceae and reorganize its genera based on Amino Acid Identity values calculated from whole genome sequences.</title>
        <authorList>
            <person name="Nicholson A.C."/>
            <person name="Gulvik C.A."/>
            <person name="Whitney A.M."/>
            <person name="Sheth M."/>
            <person name="Batra D."/>
            <person name="Pryor J."/>
            <person name="Bernardet J.-F."/>
            <person name="Hugo C."/>
            <person name="Kampfer P."/>
            <person name="Newman J.D."/>
            <person name="McQuiston J.R."/>
        </authorList>
    </citation>
    <scope>NUCLEOTIDE SEQUENCE [LARGE SCALE GENOMIC DNA]</scope>
    <source>
        <strain evidence="2">H6466</strain>
    </source>
</reference>
<proteinExistence type="predicted"/>
<dbReference type="EMBL" id="CP034160">
    <property type="protein sequence ID" value="AZI56138.1"/>
    <property type="molecule type" value="Genomic_DNA"/>
</dbReference>
<evidence type="ECO:0008006" key="3">
    <source>
        <dbReference type="Google" id="ProtNLM"/>
    </source>
</evidence>
<gene>
    <name evidence="1" type="ORF">EIB75_13105</name>
</gene>
<accession>A0A3G8ZFZ3</accession>
<organism evidence="1 2">
    <name type="scientific">Epilithonimonas vandammei</name>
    <dbReference type="NCBI Taxonomy" id="2487072"/>
    <lineage>
        <taxon>Bacteria</taxon>
        <taxon>Pseudomonadati</taxon>
        <taxon>Bacteroidota</taxon>
        <taxon>Flavobacteriia</taxon>
        <taxon>Flavobacteriales</taxon>
        <taxon>Weeksellaceae</taxon>
        <taxon>Chryseobacterium group</taxon>
        <taxon>Epilithonimonas</taxon>
    </lineage>
</organism>